<dbReference type="Proteomes" id="UP000184268">
    <property type="component" value="Unassembled WGS sequence"/>
</dbReference>
<reference evidence="2 3" key="1">
    <citation type="submission" date="2016-11" db="EMBL/GenBank/DDBJ databases">
        <authorList>
            <person name="Jaros S."/>
            <person name="Januszkiewicz K."/>
            <person name="Wedrychowicz H."/>
        </authorList>
    </citation>
    <scope>NUCLEOTIDE SEQUENCE [LARGE SCALE GENOMIC DNA]</scope>
    <source>
        <strain evidence="2 3">DSM 16917</strain>
    </source>
</reference>
<feature type="compositionally biased region" description="Basic and acidic residues" evidence="1">
    <location>
        <begin position="1"/>
        <end position="10"/>
    </location>
</feature>
<dbReference type="OrthoDB" id="6272562at2"/>
<dbReference type="AlphaFoldDB" id="A0A1M5ZG14"/>
<name>A0A1M5ZG14_9GAMM</name>
<evidence type="ECO:0000313" key="3">
    <source>
        <dbReference type="Proteomes" id="UP000184268"/>
    </source>
</evidence>
<dbReference type="STRING" id="299255.SAMN02745129_0264"/>
<dbReference type="EMBL" id="FQXG01000011">
    <property type="protein sequence ID" value="SHI23177.1"/>
    <property type="molecule type" value="Genomic_DNA"/>
</dbReference>
<accession>A0A1M5ZG14</accession>
<organism evidence="2 3">
    <name type="scientific">Ferrimonas marina</name>
    <dbReference type="NCBI Taxonomy" id="299255"/>
    <lineage>
        <taxon>Bacteria</taxon>
        <taxon>Pseudomonadati</taxon>
        <taxon>Pseudomonadota</taxon>
        <taxon>Gammaproteobacteria</taxon>
        <taxon>Alteromonadales</taxon>
        <taxon>Ferrimonadaceae</taxon>
        <taxon>Ferrimonas</taxon>
    </lineage>
</organism>
<evidence type="ECO:0000313" key="2">
    <source>
        <dbReference type="EMBL" id="SHI23177.1"/>
    </source>
</evidence>
<keyword evidence="3" id="KW-1185">Reference proteome</keyword>
<gene>
    <name evidence="2" type="ORF">SAMN02745129_0264</name>
</gene>
<protein>
    <submittedName>
        <fullName evidence="2">Uncharacterized protein</fullName>
    </submittedName>
</protein>
<sequence>MSKDPIERRLQQTPDNLAPQRDLWPEISQRLQPASPRTAPWALAASLLLGVVLGGVGGVQLSQPATPSLQVEPLLMALQQQQQSERARLQARYTHSISNNADLALLQQASDEIAQALLAQPDNTALLEMLLWAQQREIEILEQQLRTSTPASRML</sequence>
<feature type="region of interest" description="Disordered" evidence="1">
    <location>
        <begin position="1"/>
        <end position="22"/>
    </location>
</feature>
<proteinExistence type="predicted"/>
<dbReference type="RefSeq" id="WP_067662245.1">
    <property type="nucleotide sequence ID" value="NZ_FQXG01000011.1"/>
</dbReference>
<evidence type="ECO:0000256" key="1">
    <source>
        <dbReference type="SAM" id="MobiDB-lite"/>
    </source>
</evidence>